<evidence type="ECO:0000313" key="3">
    <source>
        <dbReference type="Proteomes" id="UP000053424"/>
    </source>
</evidence>
<organism evidence="2 3">
    <name type="scientific">Hebeloma cylindrosporum</name>
    <dbReference type="NCBI Taxonomy" id="76867"/>
    <lineage>
        <taxon>Eukaryota</taxon>
        <taxon>Fungi</taxon>
        <taxon>Dikarya</taxon>
        <taxon>Basidiomycota</taxon>
        <taxon>Agaricomycotina</taxon>
        <taxon>Agaricomycetes</taxon>
        <taxon>Agaricomycetidae</taxon>
        <taxon>Agaricales</taxon>
        <taxon>Agaricineae</taxon>
        <taxon>Hymenogastraceae</taxon>
        <taxon>Hebeloma</taxon>
    </lineage>
</organism>
<gene>
    <name evidence="2" type="ORF">M413DRAFT_8908</name>
</gene>
<dbReference type="HOGENOM" id="CLU_946836_0_0_1"/>
<protein>
    <submittedName>
        <fullName evidence="2">Uncharacterized protein</fullName>
    </submittedName>
</protein>
<feature type="compositionally biased region" description="Basic and acidic residues" evidence="1">
    <location>
        <begin position="153"/>
        <end position="168"/>
    </location>
</feature>
<dbReference type="EMBL" id="KN831773">
    <property type="protein sequence ID" value="KIM44506.1"/>
    <property type="molecule type" value="Genomic_DNA"/>
</dbReference>
<dbReference type="AlphaFoldDB" id="A0A0C3CL45"/>
<feature type="region of interest" description="Disordered" evidence="1">
    <location>
        <begin position="115"/>
        <end position="224"/>
    </location>
</feature>
<evidence type="ECO:0000313" key="2">
    <source>
        <dbReference type="EMBL" id="KIM44506.1"/>
    </source>
</evidence>
<keyword evidence="3" id="KW-1185">Reference proteome</keyword>
<proteinExistence type="predicted"/>
<evidence type="ECO:0000256" key="1">
    <source>
        <dbReference type="SAM" id="MobiDB-lite"/>
    </source>
</evidence>
<name>A0A0C3CL45_HEBCY</name>
<sequence>MGNGNTFEVVVYACMHARYFEKGKEGKTYFTSKFEEEECNSSRAGSDPDPLQFEEGCRIVSKIPESIGEKAGLMLDCATGTTGGEVVVCMCSGLVATYRKCSVLCTLTRASKRKKKERKKYKKTEQNSCRIRARRPEEQQQSQTKKYGSKIHRTQDKEERRAGIKSDPRGLVGNLTKSVHPHRPQPWTVESIKKSKGPPARAFKSTEKKRPPDAATPHGELDDNKHQIPADSLAFKEPHHLIGSSEMRPLSEYPRSSMAVVNLCLTHGEGRSGALPCITSWEGTRTKHLKLKDK</sequence>
<dbReference type="Proteomes" id="UP000053424">
    <property type="component" value="Unassembled WGS sequence"/>
</dbReference>
<reference evidence="2 3" key="1">
    <citation type="submission" date="2014-04" db="EMBL/GenBank/DDBJ databases">
        <authorList>
            <consortium name="DOE Joint Genome Institute"/>
            <person name="Kuo A."/>
            <person name="Gay G."/>
            <person name="Dore J."/>
            <person name="Kohler A."/>
            <person name="Nagy L.G."/>
            <person name="Floudas D."/>
            <person name="Copeland A."/>
            <person name="Barry K.W."/>
            <person name="Cichocki N."/>
            <person name="Veneault-Fourrey C."/>
            <person name="LaButti K."/>
            <person name="Lindquist E.A."/>
            <person name="Lipzen A."/>
            <person name="Lundell T."/>
            <person name="Morin E."/>
            <person name="Murat C."/>
            <person name="Sun H."/>
            <person name="Tunlid A."/>
            <person name="Henrissat B."/>
            <person name="Grigoriev I.V."/>
            <person name="Hibbett D.S."/>
            <person name="Martin F."/>
            <person name="Nordberg H.P."/>
            <person name="Cantor M.N."/>
            <person name="Hua S.X."/>
        </authorList>
    </citation>
    <scope>NUCLEOTIDE SEQUENCE [LARGE SCALE GENOMIC DNA]</scope>
    <source>
        <strain evidence="3">h7</strain>
    </source>
</reference>
<reference evidence="3" key="2">
    <citation type="submission" date="2015-01" db="EMBL/GenBank/DDBJ databases">
        <title>Evolutionary Origins and Diversification of the Mycorrhizal Mutualists.</title>
        <authorList>
            <consortium name="DOE Joint Genome Institute"/>
            <consortium name="Mycorrhizal Genomics Consortium"/>
            <person name="Kohler A."/>
            <person name="Kuo A."/>
            <person name="Nagy L.G."/>
            <person name="Floudas D."/>
            <person name="Copeland A."/>
            <person name="Barry K.W."/>
            <person name="Cichocki N."/>
            <person name="Veneault-Fourrey C."/>
            <person name="LaButti K."/>
            <person name="Lindquist E.A."/>
            <person name="Lipzen A."/>
            <person name="Lundell T."/>
            <person name="Morin E."/>
            <person name="Murat C."/>
            <person name="Riley R."/>
            <person name="Ohm R."/>
            <person name="Sun H."/>
            <person name="Tunlid A."/>
            <person name="Henrissat B."/>
            <person name="Grigoriev I.V."/>
            <person name="Hibbett D.S."/>
            <person name="Martin F."/>
        </authorList>
    </citation>
    <scope>NUCLEOTIDE SEQUENCE [LARGE SCALE GENOMIC DNA]</scope>
    <source>
        <strain evidence="3">h7</strain>
    </source>
</reference>
<accession>A0A0C3CL45</accession>